<keyword evidence="1" id="KW-0732">Signal</keyword>
<organism evidence="2 3">
    <name type="scientific">Sphaerisporangium rufum</name>
    <dbReference type="NCBI Taxonomy" id="1381558"/>
    <lineage>
        <taxon>Bacteria</taxon>
        <taxon>Bacillati</taxon>
        <taxon>Actinomycetota</taxon>
        <taxon>Actinomycetes</taxon>
        <taxon>Streptosporangiales</taxon>
        <taxon>Streptosporangiaceae</taxon>
        <taxon>Sphaerisporangium</taxon>
    </lineage>
</organism>
<protein>
    <recommendedName>
        <fullName evidence="4">Secreted protein</fullName>
    </recommendedName>
</protein>
<accession>A0A919R3J4</accession>
<reference evidence="2" key="1">
    <citation type="submission" date="2021-01" db="EMBL/GenBank/DDBJ databases">
        <title>Whole genome shotgun sequence of Sphaerisporangium rufum NBRC 109079.</title>
        <authorList>
            <person name="Komaki H."/>
            <person name="Tamura T."/>
        </authorList>
    </citation>
    <scope>NUCLEOTIDE SEQUENCE</scope>
    <source>
        <strain evidence="2">NBRC 109079</strain>
    </source>
</reference>
<dbReference type="AlphaFoldDB" id="A0A919R3J4"/>
<evidence type="ECO:0000313" key="3">
    <source>
        <dbReference type="Proteomes" id="UP000655287"/>
    </source>
</evidence>
<comment type="caution">
    <text evidence="2">The sequence shown here is derived from an EMBL/GenBank/DDBJ whole genome shotgun (WGS) entry which is preliminary data.</text>
</comment>
<dbReference type="EMBL" id="BOOU01000040">
    <property type="protein sequence ID" value="GII77710.1"/>
    <property type="molecule type" value="Genomic_DNA"/>
</dbReference>
<feature type="chain" id="PRO_5038077336" description="Secreted protein" evidence="1">
    <location>
        <begin position="31"/>
        <end position="134"/>
    </location>
</feature>
<evidence type="ECO:0000313" key="2">
    <source>
        <dbReference type="EMBL" id="GII77710.1"/>
    </source>
</evidence>
<feature type="signal peptide" evidence="1">
    <location>
        <begin position="1"/>
        <end position="30"/>
    </location>
</feature>
<evidence type="ECO:0000256" key="1">
    <source>
        <dbReference type="SAM" id="SignalP"/>
    </source>
</evidence>
<dbReference type="Proteomes" id="UP000655287">
    <property type="component" value="Unassembled WGS sequence"/>
</dbReference>
<sequence>MKTWRRAGLYLGISSLVTAGAVNLAMPAQAAASSSAIVKTGGTRAGEAWFNRSNGTHSNKAWFDVYDAKCDAEPVYVQYSINGDLKDYTQENDGGCGTTMGVNLQTGYFTIKYRVCVDNGVFSDSCSSWKSDHN</sequence>
<proteinExistence type="predicted"/>
<gene>
    <name evidence="2" type="ORF">Sru01_26920</name>
</gene>
<keyword evidence="3" id="KW-1185">Reference proteome</keyword>
<name>A0A919R3J4_9ACTN</name>
<evidence type="ECO:0008006" key="4">
    <source>
        <dbReference type="Google" id="ProtNLM"/>
    </source>
</evidence>